<proteinExistence type="predicted"/>
<dbReference type="Proteomes" id="UP000516230">
    <property type="component" value="Chromosome"/>
</dbReference>
<dbReference type="SUPFAM" id="SSF53335">
    <property type="entry name" value="S-adenosyl-L-methionine-dependent methyltransferases"/>
    <property type="match status" value="1"/>
</dbReference>
<evidence type="ECO:0000313" key="3">
    <source>
        <dbReference type="Proteomes" id="UP000516230"/>
    </source>
</evidence>
<protein>
    <submittedName>
        <fullName evidence="2">SAM-dependent methyltransferase</fullName>
    </submittedName>
</protein>
<feature type="region of interest" description="Disordered" evidence="1">
    <location>
        <begin position="193"/>
        <end position="212"/>
    </location>
</feature>
<keyword evidence="3" id="KW-1185">Reference proteome</keyword>
<dbReference type="RefSeq" id="WP_187742615.1">
    <property type="nucleotide sequence ID" value="NZ_CP060825.1"/>
</dbReference>
<dbReference type="GO" id="GO:0032259">
    <property type="term" value="P:methylation"/>
    <property type="evidence" value="ECO:0007669"/>
    <property type="project" value="UniProtKB-KW"/>
</dbReference>
<evidence type="ECO:0000313" key="2">
    <source>
        <dbReference type="EMBL" id="QNP65539.1"/>
    </source>
</evidence>
<sequence>MASTLVRNRHRTASASSPPTAQTDRTAPVVPGDQDLLAQARARDWAEIQERMLVPLYEAVYERLEVGAGSRLLGIGCGSGLALLIAASRGAAVTGTEGDPGLLTLARERMSASGAECARARLAAGADGVRDGAHLPAWNLVTAFQPIGGGAEEAPWLEPALREAVAGAERGAAVVLTAWGPPERCATSGVLRVARGSSPGGTADRPASPRDGLEDVAARAGLRPDGSGRVACPFGYADADSAVRGLMSTGLYDAAVRESDAGQVAKEIAEALHPYRRPDGTVWMPNVFRYLIARVP</sequence>
<gene>
    <name evidence="2" type="ORF">IAG43_23145</name>
</gene>
<reference evidence="2 3" key="1">
    <citation type="submission" date="2020-08" db="EMBL/GenBank/DDBJ databases">
        <title>A novel species.</title>
        <authorList>
            <person name="Gao J."/>
        </authorList>
    </citation>
    <scope>NUCLEOTIDE SEQUENCE [LARGE SCALE GENOMIC DNA]</scope>
    <source>
        <strain evidence="2 3">CRPJ-33</strain>
    </source>
</reference>
<dbReference type="AlphaFoldDB" id="A0A7H0HYC3"/>
<dbReference type="Gene3D" id="3.40.50.150">
    <property type="entry name" value="Vaccinia Virus protein VP39"/>
    <property type="match status" value="1"/>
</dbReference>
<dbReference type="EMBL" id="CP060825">
    <property type="protein sequence ID" value="QNP65539.1"/>
    <property type="molecule type" value="Genomic_DNA"/>
</dbReference>
<dbReference type="KEGG" id="sgj:IAG43_23145"/>
<accession>A0A7H0HYC3</accession>
<evidence type="ECO:0000256" key="1">
    <source>
        <dbReference type="SAM" id="MobiDB-lite"/>
    </source>
</evidence>
<feature type="region of interest" description="Disordered" evidence="1">
    <location>
        <begin position="1"/>
        <end position="30"/>
    </location>
</feature>
<dbReference type="InterPro" id="IPR029063">
    <property type="entry name" value="SAM-dependent_MTases_sf"/>
</dbReference>
<feature type="compositionally biased region" description="Polar residues" evidence="1">
    <location>
        <begin position="13"/>
        <end position="25"/>
    </location>
</feature>
<organism evidence="2 3">
    <name type="scientific">Streptomyces genisteinicus</name>
    <dbReference type="NCBI Taxonomy" id="2768068"/>
    <lineage>
        <taxon>Bacteria</taxon>
        <taxon>Bacillati</taxon>
        <taxon>Actinomycetota</taxon>
        <taxon>Actinomycetes</taxon>
        <taxon>Kitasatosporales</taxon>
        <taxon>Streptomycetaceae</taxon>
        <taxon>Streptomyces</taxon>
    </lineage>
</organism>
<dbReference type="GO" id="GO:0008168">
    <property type="term" value="F:methyltransferase activity"/>
    <property type="evidence" value="ECO:0007669"/>
    <property type="project" value="UniProtKB-KW"/>
</dbReference>
<keyword evidence="2" id="KW-0808">Transferase</keyword>
<keyword evidence="2" id="KW-0489">Methyltransferase</keyword>
<name>A0A7H0HYC3_9ACTN</name>